<dbReference type="GO" id="GO:0019287">
    <property type="term" value="P:isopentenyl diphosphate biosynthetic process, mevalonate pathway"/>
    <property type="evidence" value="ECO:0007669"/>
    <property type="project" value="UniProtKB-UniPathway"/>
</dbReference>
<proteinExistence type="inferred from homology"/>
<evidence type="ECO:0000256" key="12">
    <source>
        <dbReference type="ARBA" id="ARBA00023166"/>
    </source>
</evidence>
<evidence type="ECO:0000256" key="2">
    <source>
        <dbReference type="ARBA" id="ARBA00006495"/>
    </source>
</evidence>
<evidence type="ECO:0000313" key="16">
    <source>
        <dbReference type="EMBL" id="KAF2857337.1"/>
    </source>
</evidence>
<dbReference type="GO" id="GO:0006696">
    <property type="term" value="P:ergosterol biosynthetic process"/>
    <property type="evidence" value="ECO:0007669"/>
    <property type="project" value="TreeGrafter"/>
</dbReference>
<keyword evidence="5" id="KW-0808">Transferase</keyword>
<comment type="pathway">
    <text evidence="1">Isoprenoid biosynthesis; isopentenyl diphosphate biosynthesis via mevalonate pathway; isopentenyl diphosphate from (R)-mevalonate: step 2/3.</text>
</comment>
<evidence type="ECO:0000313" key="17">
    <source>
        <dbReference type="Proteomes" id="UP000799421"/>
    </source>
</evidence>
<dbReference type="SUPFAM" id="SSF54211">
    <property type="entry name" value="Ribosomal protein S5 domain 2-like"/>
    <property type="match status" value="1"/>
</dbReference>
<dbReference type="SUPFAM" id="SSF55060">
    <property type="entry name" value="GHMP Kinase, C-terminal domain"/>
    <property type="match status" value="1"/>
</dbReference>
<keyword evidence="9" id="KW-0752">Steroid biosynthesis</keyword>
<evidence type="ECO:0000256" key="9">
    <source>
        <dbReference type="ARBA" id="ARBA00022955"/>
    </source>
</evidence>
<evidence type="ECO:0000256" key="8">
    <source>
        <dbReference type="ARBA" id="ARBA00022840"/>
    </source>
</evidence>
<dbReference type="UniPathway" id="UPA00057">
    <property type="reaction ID" value="UER00099"/>
</dbReference>
<keyword evidence="12" id="KW-1207">Sterol metabolism</keyword>
<evidence type="ECO:0000256" key="14">
    <source>
        <dbReference type="ARBA" id="ARBA00029326"/>
    </source>
</evidence>
<dbReference type="AlphaFoldDB" id="A0A6A7BR22"/>
<dbReference type="PANTHER" id="PTHR31814:SF2">
    <property type="entry name" value="PHOSPHOMEVALONATE KINASE"/>
    <property type="match status" value="1"/>
</dbReference>
<feature type="domain" description="GHMP kinase N-terminal" evidence="15">
    <location>
        <begin position="127"/>
        <end position="193"/>
    </location>
</feature>
<keyword evidence="8" id="KW-0067">ATP-binding</keyword>
<evidence type="ECO:0000259" key="15">
    <source>
        <dbReference type="Pfam" id="PF00288"/>
    </source>
</evidence>
<dbReference type="GO" id="GO:0010142">
    <property type="term" value="P:farnesyl diphosphate biosynthetic process, mevalonate pathway"/>
    <property type="evidence" value="ECO:0007669"/>
    <property type="project" value="TreeGrafter"/>
</dbReference>
<evidence type="ECO:0000256" key="10">
    <source>
        <dbReference type="ARBA" id="ARBA00023011"/>
    </source>
</evidence>
<evidence type="ECO:0000256" key="11">
    <source>
        <dbReference type="ARBA" id="ARBA00023098"/>
    </source>
</evidence>
<accession>A0A6A7BR22</accession>
<evidence type="ECO:0000256" key="3">
    <source>
        <dbReference type="ARBA" id="ARBA00012958"/>
    </source>
</evidence>
<dbReference type="InterPro" id="IPR006204">
    <property type="entry name" value="GHMP_kinase_N_dom"/>
</dbReference>
<dbReference type="OrthoDB" id="10262935at2759"/>
<comment type="similarity">
    <text evidence="2">Belongs to the GHMP kinase family. Mevalonate kinase subfamily.</text>
</comment>
<keyword evidence="17" id="KW-1185">Reference proteome</keyword>
<evidence type="ECO:0000256" key="7">
    <source>
        <dbReference type="ARBA" id="ARBA00022777"/>
    </source>
</evidence>
<dbReference type="InterPro" id="IPR020568">
    <property type="entry name" value="Ribosomal_Su5_D2-typ_SF"/>
</dbReference>
<dbReference type="EMBL" id="MU006049">
    <property type="protein sequence ID" value="KAF2857337.1"/>
    <property type="molecule type" value="Genomic_DNA"/>
</dbReference>
<dbReference type="PANTHER" id="PTHR31814">
    <property type="match status" value="1"/>
</dbReference>
<dbReference type="Gene3D" id="3.30.230.10">
    <property type="match status" value="1"/>
</dbReference>
<protein>
    <recommendedName>
        <fullName evidence="3">phosphomevalonate kinase</fullName>
        <ecNumber evidence="3">2.7.4.2</ecNumber>
    </recommendedName>
</protein>
<keyword evidence="6" id="KW-0547">Nucleotide-binding</keyword>
<dbReference type="InterPro" id="IPR016005">
    <property type="entry name" value="Erg8"/>
</dbReference>
<evidence type="ECO:0000256" key="13">
    <source>
        <dbReference type="ARBA" id="ARBA00023221"/>
    </source>
</evidence>
<evidence type="ECO:0000256" key="5">
    <source>
        <dbReference type="ARBA" id="ARBA00022679"/>
    </source>
</evidence>
<evidence type="ECO:0000256" key="4">
    <source>
        <dbReference type="ARBA" id="ARBA00022516"/>
    </source>
</evidence>
<dbReference type="GO" id="GO:0004631">
    <property type="term" value="F:phosphomevalonate kinase activity"/>
    <property type="evidence" value="ECO:0007669"/>
    <property type="project" value="UniProtKB-EC"/>
</dbReference>
<dbReference type="Gene3D" id="3.30.70.890">
    <property type="entry name" value="GHMP kinase, C-terminal domain"/>
    <property type="match status" value="1"/>
</dbReference>
<dbReference type="GO" id="GO:0005777">
    <property type="term" value="C:peroxisome"/>
    <property type="evidence" value="ECO:0007669"/>
    <property type="project" value="TreeGrafter"/>
</dbReference>
<gene>
    <name evidence="16" type="ORF">K470DRAFT_253423</name>
</gene>
<evidence type="ECO:0000256" key="6">
    <source>
        <dbReference type="ARBA" id="ARBA00022741"/>
    </source>
</evidence>
<keyword evidence="7 16" id="KW-0418">Kinase</keyword>
<keyword evidence="11" id="KW-0443">Lipid metabolism</keyword>
<evidence type="ECO:0000256" key="1">
    <source>
        <dbReference type="ARBA" id="ARBA00005017"/>
    </source>
</evidence>
<organism evidence="16 17">
    <name type="scientific">Piedraia hortae CBS 480.64</name>
    <dbReference type="NCBI Taxonomy" id="1314780"/>
    <lineage>
        <taxon>Eukaryota</taxon>
        <taxon>Fungi</taxon>
        <taxon>Dikarya</taxon>
        <taxon>Ascomycota</taxon>
        <taxon>Pezizomycotina</taxon>
        <taxon>Dothideomycetes</taxon>
        <taxon>Dothideomycetidae</taxon>
        <taxon>Capnodiales</taxon>
        <taxon>Piedraiaceae</taxon>
        <taxon>Piedraia</taxon>
    </lineage>
</organism>
<sequence>MTAVSAPGKVLLTGGYLVLSRSHTGLVLSLDARIHILIQPSLDTTNTIITSPQFPHAKWTYTHPSSITPSNPFLESTLYYTLSYLSTVAQPIPPVKITILSDNAYFSSPNPARDPFQSYFTPLESTPKTGLGSSAALVTSLTAALLTHHLPPSTFTITSPSGKQLTHNLAQAAHSAAQGKIGSGFDVAAAVYGSGIYRRFSPNILSSLAGVRAGICPAAFPATLKSLAERPWDGAIHPLTLPHGLRIVMCDISTGSSTPGMVKQVLQWRENDPAADELWNNLQRWNDRLVAALRIGDEDLLRCCFGEVRGCVRDMGRRSGVPIEPPGQTTLLDKCSTVEGVLGGVVPGAGGYDAVVLVVRDDQEAVGRLKGVIQEVGGVRILDVREGFEGVRVEKWEIYEGVVQRFGGG</sequence>
<reference evidence="16" key="1">
    <citation type="journal article" date="2020" name="Stud. Mycol.">
        <title>101 Dothideomycetes genomes: a test case for predicting lifestyles and emergence of pathogens.</title>
        <authorList>
            <person name="Haridas S."/>
            <person name="Albert R."/>
            <person name="Binder M."/>
            <person name="Bloem J."/>
            <person name="Labutti K."/>
            <person name="Salamov A."/>
            <person name="Andreopoulos B."/>
            <person name="Baker S."/>
            <person name="Barry K."/>
            <person name="Bills G."/>
            <person name="Bluhm B."/>
            <person name="Cannon C."/>
            <person name="Castanera R."/>
            <person name="Culley D."/>
            <person name="Daum C."/>
            <person name="Ezra D."/>
            <person name="Gonzalez J."/>
            <person name="Henrissat B."/>
            <person name="Kuo A."/>
            <person name="Liang C."/>
            <person name="Lipzen A."/>
            <person name="Lutzoni F."/>
            <person name="Magnuson J."/>
            <person name="Mondo S."/>
            <person name="Nolan M."/>
            <person name="Ohm R."/>
            <person name="Pangilinan J."/>
            <person name="Park H.-J."/>
            <person name="Ramirez L."/>
            <person name="Alfaro M."/>
            <person name="Sun H."/>
            <person name="Tritt A."/>
            <person name="Yoshinaga Y."/>
            <person name="Zwiers L.-H."/>
            <person name="Turgeon B."/>
            <person name="Goodwin S."/>
            <person name="Spatafora J."/>
            <person name="Crous P."/>
            <person name="Grigoriev I."/>
        </authorList>
    </citation>
    <scope>NUCLEOTIDE SEQUENCE</scope>
    <source>
        <strain evidence="16">CBS 480.64</strain>
    </source>
</reference>
<dbReference type="GO" id="GO:0005524">
    <property type="term" value="F:ATP binding"/>
    <property type="evidence" value="ECO:0007669"/>
    <property type="project" value="UniProtKB-KW"/>
</dbReference>
<keyword evidence="13" id="KW-0753">Steroid metabolism</keyword>
<dbReference type="InterPro" id="IPR036554">
    <property type="entry name" value="GHMP_kinase_C_sf"/>
</dbReference>
<dbReference type="PIRSF" id="PIRSF017288">
    <property type="entry name" value="PMK_GHMP_euk"/>
    <property type="match status" value="1"/>
</dbReference>
<keyword evidence="10" id="KW-0756">Sterol biosynthesis</keyword>
<keyword evidence="4" id="KW-0444">Lipid biosynthesis</keyword>
<comment type="catalytic activity">
    <reaction evidence="14">
        <text>(R)-5-phosphomevalonate + ATP = (R)-5-diphosphomevalonate + ADP</text>
        <dbReference type="Rhea" id="RHEA:16341"/>
        <dbReference type="ChEBI" id="CHEBI:30616"/>
        <dbReference type="ChEBI" id="CHEBI:57557"/>
        <dbReference type="ChEBI" id="CHEBI:58146"/>
        <dbReference type="ChEBI" id="CHEBI:456216"/>
        <dbReference type="EC" id="2.7.4.2"/>
    </reaction>
    <physiologicalReaction direction="left-to-right" evidence="14">
        <dbReference type="Rhea" id="RHEA:16342"/>
    </physiologicalReaction>
</comment>
<dbReference type="Pfam" id="PF00288">
    <property type="entry name" value="GHMP_kinases_N"/>
    <property type="match status" value="1"/>
</dbReference>
<dbReference type="Proteomes" id="UP000799421">
    <property type="component" value="Unassembled WGS sequence"/>
</dbReference>
<dbReference type="InterPro" id="IPR014721">
    <property type="entry name" value="Ribsml_uS5_D2-typ_fold_subgr"/>
</dbReference>
<dbReference type="EC" id="2.7.4.2" evidence="3"/>
<dbReference type="InterPro" id="IPR035102">
    <property type="entry name" value="Phosphomevalonate_kinase"/>
</dbReference>
<name>A0A6A7BR22_9PEZI</name>